<dbReference type="PANTHER" id="PTHR37002">
    <property type="entry name" value="AGAP007005-PA"/>
    <property type="match status" value="1"/>
</dbReference>
<dbReference type="InParanoid" id="Q54M51"/>
<dbReference type="SMR" id="Q54M51"/>
<accession>Q54M51</accession>
<evidence type="ECO:0000313" key="3">
    <source>
        <dbReference type="Proteomes" id="UP000002195"/>
    </source>
</evidence>
<dbReference type="GlyGen" id="Q54M51">
    <property type="glycosylation" value="1 site"/>
</dbReference>
<dbReference type="HOGENOM" id="CLU_1104439_0_0_1"/>
<proteinExistence type="predicted"/>
<protein>
    <submittedName>
        <fullName evidence="2">Uncharacterized protein</fullName>
    </submittedName>
</protein>
<evidence type="ECO:0000313" key="2">
    <source>
        <dbReference type="EMBL" id="EAL64339.1"/>
    </source>
</evidence>
<organism evidence="2 3">
    <name type="scientific">Dictyostelium discoideum</name>
    <name type="common">Social amoeba</name>
    <dbReference type="NCBI Taxonomy" id="44689"/>
    <lineage>
        <taxon>Eukaryota</taxon>
        <taxon>Amoebozoa</taxon>
        <taxon>Evosea</taxon>
        <taxon>Eumycetozoa</taxon>
        <taxon>Dictyostelia</taxon>
        <taxon>Dictyosteliales</taxon>
        <taxon>Dictyosteliaceae</taxon>
        <taxon>Dictyostelium</taxon>
    </lineage>
</organism>
<dbReference type="dictyBase" id="DDB_G0286327"/>
<sequence>MNLDNSCTNSLIYNYISIISNDIESCFANWRNSLKNEFQIINKYCLELNVLNEKFENFCQLEIKLLNSISRQQQQQPPIGFTKNEYFILKSEIFKMVRILLEKRNLNFDEPLKNIQISLPILYENLKLIHLNSHKLINKEKQQLNENENENISLHNQYINSLSPDNSFLKIKQLDGASSLSSAIFKPLPPLPQPKQLPSIPISQITSPQKEPQQQLKKLRPAPIPKELENNYVISVTPTSSQVTNNFSNQNV</sequence>
<dbReference type="KEGG" id="ddi:DDB_G0286327"/>
<dbReference type="PaxDb" id="44689-DDB0218797"/>
<evidence type="ECO:0000256" key="1">
    <source>
        <dbReference type="SAM" id="MobiDB-lite"/>
    </source>
</evidence>
<feature type="region of interest" description="Disordered" evidence="1">
    <location>
        <begin position="190"/>
        <end position="224"/>
    </location>
</feature>
<reference evidence="2 3" key="1">
    <citation type="journal article" date="2005" name="Nature">
        <title>The genome of the social amoeba Dictyostelium discoideum.</title>
        <authorList>
            <consortium name="The Dictyostelium discoideum Sequencing Consortium"/>
            <person name="Eichinger L."/>
            <person name="Pachebat J.A."/>
            <person name="Glockner G."/>
            <person name="Rajandream M.A."/>
            <person name="Sucgang R."/>
            <person name="Berriman M."/>
            <person name="Song J."/>
            <person name="Olsen R."/>
            <person name="Szafranski K."/>
            <person name="Xu Q."/>
            <person name="Tunggal B."/>
            <person name="Kummerfeld S."/>
            <person name="Madera M."/>
            <person name="Konfortov B.A."/>
            <person name="Rivero F."/>
            <person name="Bankier A.T."/>
            <person name="Lehmann R."/>
            <person name="Hamlin N."/>
            <person name="Davies R."/>
            <person name="Gaudet P."/>
            <person name="Fey P."/>
            <person name="Pilcher K."/>
            <person name="Chen G."/>
            <person name="Saunders D."/>
            <person name="Sodergren E."/>
            <person name="Davis P."/>
            <person name="Kerhornou A."/>
            <person name="Nie X."/>
            <person name="Hall N."/>
            <person name="Anjard C."/>
            <person name="Hemphill L."/>
            <person name="Bason N."/>
            <person name="Farbrother P."/>
            <person name="Desany B."/>
            <person name="Just E."/>
            <person name="Morio T."/>
            <person name="Rost R."/>
            <person name="Churcher C."/>
            <person name="Cooper J."/>
            <person name="Haydock S."/>
            <person name="van Driessche N."/>
            <person name="Cronin A."/>
            <person name="Goodhead I."/>
            <person name="Muzny D."/>
            <person name="Mourier T."/>
            <person name="Pain A."/>
            <person name="Lu M."/>
            <person name="Harper D."/>
            <person name="Lindsay R."/>
            <person name="Hauser H."/>
            <person name="James K."/>
            <person name="Quiles M."/>
            <person name="Madan Babu M."/>
            <person name="Saito T."/>
            <person name="Buchrieser C."/>
            <person name="Wardroper A."/>
            <person name="Felder M."/>
            <person name="Thangavelu M."/>
            <person name="Johnson D."/>
            <person name="Knights A."/>
            <person name="Loulseged H."/>
            <person name="Mungall K."/>
            <person name="Oliver K."/>
            <person name="Price C."/>
            <person name="Quail M.A."/>
            <person name="Urushihara H."/>
            <person name="Hernandez J."/>
            <person name="Rabbinowitsch E."/>
            <person name="Steffen D."/>
            <person name="Sanders M."/>
            <person name="Ma J."/>
            <person name="Kohara Y."/>
            <person name="Sharp S."/>
            <person name="Simmonds M."/>
            <person name="Spiegler S."/>
            <person name="Tivey A."/>
            <person name="Sugano S."/>
            <person name="White B."/>
            <person name="Walker D."/>
            <person name="Woodward J."/>
            <person name="Winckler T."/>
            <person name="Tanaka Y."/>
            <person name="Shaulsky G."/>
            <person name="Schleicher M."/>
            <person name="Weinstock G."/>
            <person name="Rosenthal A."/>
            <person name="Cox E.C."/>
            <person name="Chisholm R.L."/>
            <person name="Gibbs R."/>
            <person name="Loomis W.F."/>
            <person name="Platzer M."/>
            <person name="Kay R.R."/>
            <person name="Williams J."/>
            <person name="Dear P.H."/>
            <person name="Noegel A.A."/>
            <person name="Barrell B."/>
            <person name="Kuspa A."/>
        </authorList>
    </citation>
    <scope>NUCLEOTIDE SEQUENCE [LARGE SCALE GENOMIC DNA]</scope>
    <source>
        <strain evidence="2 3">AX4</strain>
    </source>
</reference>
<keyword evidence="3" id="KW-1185">Reference proteome</keyword>
<dbReference type="AlphaFoldDB" id="Q54M51"/>
<dbReference type="VEuPathDB" id="AmoebaDB:DDB_G0286327"/>
<dbReference type="RefSeq" id="XP_637780.1">
    <property type="nucleotide sequence ID" value="XM_632688.1"/>
</dbReference>
<dbReference type="EMBL" id="AAFI02000085">
    <property type="protein sequence ID" value="EAL64339.1"/>
    <property type="molecule type" value="Genomic_DNA"/>
</dbReference>
<name>Q54M51_DICDI</name>
<dbReference type="GeneID" id="8625494"/>
<comment type="caution">
    <text evidence="2">The sequence shown here is derived from an EMBL/GenBank/DDBJ whole genome shotgun (WGS) entry which is preliminary data.</text>
</comment>
<dbReference type="PANTHER" id="PTHR37002:SF7">
    <property type="entry name" value="BAR DOMAIN-CONTAINING PROTEIN"/>
    <property type="match status" value="1"/>
</dbReference>
<gene>
    <name evidence="2" type="ORF">DDB_G0286327</name>
</gene>
<dbReference type="Proteomes" id="UP000002195">
    <property type="component" value="Unassembled WGS sequence"/>
</dbReference>
<feature type="compositionally biased region" description="Low complexity" evidence="1">
    <location>
        <begin position="196"/>
        <end position="216"/>
    </location>
</feature>
<dbReference type="FunCoup" id="Q54M51">
    <property type="interactions" value="11"/>
</dbReference>